<keyword evidence="3 5" id="KW-1133">Transmembrane helix</keyword>
<dbReference type="InterPro" id="IPR053009">
    <property type="entry name" value="Xanthocillin_Biosynth-Assoc"/>
</dbReference>
<evidence type="ECO:0000256" key="4">
    <source>
        <dbReference type="ARBA" id="ARBA00023136"/>
    </source>
</evidence>
<dbReference type="PANTHER" id="PTHR23241">
    <property type="entry name" value="LATE EMBRYOGENESIS ABUNDANT PLANTS LEA-RELATED"/>
    <property type="match status" value="1"/>
</dbReference>
<dbReference type="GO" id="GO:0016020">
    <property type="term" value="C:membrane"/>
    <property type="evidence" value="ECO:0007669"/>
    <property type="project" value="UniProtKB-SubCell"/>
</dbReference>
<feature type="transmembrane region" description="Helical" evidence="5">
    <location>
        <begin position="97"/>
        <end position="119"/>
    </location>
</feature>
<gene>
    <name evidence="7" type="ORF">MKZ38_004405</name>
</gene>
<evidence type="ECO:0000256" key="3">
    <source>
        <dbReference type="ARBA" id="ARBA00022989"/>
    </source>
</evidence>
<evidence type="ECO:0000313" key="7">
    <source>
        <dbReference type="EMBL" id="KAJ2897782.1"/>
    </source>
</evidence>
<keyword evidence="8" id="KW-1185">Reference proteome</keyword>
<evidence type="ECO:0000256" key="5">
    <source>
        <dbReference type="SAM" id="Phobius"/>
    </source>
</evidence>
<accession>A0AAD5WPK3</accession>
<dbReference type="Proteomes" id="UP001201980">
    <property type="component" value="Unassembled WGS sequence"/>
</dbReference>
<reference evidence="7" key="1">
    <citation type="submission" date="2022-07" db="EMBL/GenBank/DDBJ databases">
        <title>Draft genome sequence of Zalerion maritima ATCC 34329, a (micro)plastics degrading marine fungus.</title>
        <authorList>
            <person name="Paco A."/>
            <person name="Goncalves M.F.M."/>
            <person name="Rocha-Santos T.A.P."/>
            <person name="Alves A."/>
        </authorList>
    </citation>
    <scope>NUCLEOTIDE SEQUENCE</scope>
    <source>
        <strain evidence="7">ATCC 34329</strain>
    </source>
</reference>
<feature type="transmembrane region" description="Helical" evidence="5">
    <location>
        <begin position="18"/>
        <end position="43"/>
    </location>
</feature>
<comment type="caution">
    <text evidence="7">The sequence shown here is derived from an EMBL/GenBank/DDBJ whole genome shotgun (WGS) entry which is preliminary data.</text>
</comment>
<proteinExistence type="predicted"/>
<dbReference type="InterPro" id="IPR025423">
    <property type="entry name" value="TMEM205-like"/>
</dbReference>
<protein>
    <submittedName>
        <fullName evidence="7">Mitochondrial outer membrane protein</fullName>
    </submittedName>
</protein>
<feature type="transmembrane region" description="Helical" evidence="5">
    <location>
        <begin position="55"/>
        <end position="77"/>
    </location>
</feature>
<dbReference type="AlphaFoldDB" id="A0AAD5WPK3"/>
<name>A0AAD5WPK3_9PEZI</name>
<evidence type="ECO:0000256" key="1">
    <source>
        <dbReference type="ARBA" id="ARBA00004370"/>
    </source>
</evidence>
<feature type="domain" description="TMEM205-like" evidence="6">
    <location>
        <begin position="20"/>
        <end position="130"/>
    </location>
</feature>
<keyword evidence="2 5" id="KW-0812">Transmembrane</keyword>
<dbReference type="PANTHER" id="PTHR23241:SF106">
    <property type="entry name" value="DUF4149 DOMAIN-CONTAINING PROTEIN"/>
    <property type="match status" value="1"/>
</dbReference>
<evidence type="ECO:0000313" key="8">
    <source>
        <dbReference type="Proteomes" id="UP001201980"/>
    </source>
</evidence>
<evidence type="ECO:0000259" key="6">
    <source>
        <dbReference type="Pfam" id="PF13664"/>
    </source>
</evidence>
<evidence type="ECO:0000256" key="2">
    <source>
        <dbReference type="ARBA" id="ARBA00022692"/>
    </source>
</evidence>
<dbReference type="EMBL" id="JAKWBI020000258">
    <property type="protein sequence ID" value="KAJ2897782.1"/>
    <property type="molecule type" value="Genomic_DNA"/>
</dbReference>
<keyword evidence="4 5" id="KW-0472">Membrane</keyword>
<comment type="subcellular location">
    <subcellularLocation>
        <location evidence="1">Membrane</location>
    </subcellularLocation>
</comment>
<sequence>MSLTTGPASPLSLGPYHIISYATVTGTTFFHSFINGIVMFRTLERPQFASVQNKLFPIYFGMQASLPVLLSLTYPGGASPTFGASSSIPGVFDSGNTWTVLAPFATMLLTSGLNLGVLLPMVNKTMGKRYQQEKEDGKKSYDEGPHSEEMRALNKRFGMLHGVSSLLNLATFLAQVWYGFSLAGRLV</sequence>
<dbReference type="Pfam" id="PF13664">
    <property type="entry name" value="DUF4149"/>
    <property type="match status" value="1"/>
</dbReference>
<feature type="transmembrane region" description="Helical" evidence="5">
    <location>
        <begin position="157"/>
        <end position="178"/>
    </location>
</feature>
<organism evidence="7 8">
    <name type="scientific">Zalerion maritima</name>
    <dbReference type="NCBI Taxonomy" id="339359"/>
    <lineage>
        <taxon>Eukaryota</taxon>
        <taxon>Fungi</taxon>
        <taxon>Dikarya</taxon>
        <taxon>Ascomycota</taxon>
        <taxon>Pezizomycotina</taxon>
        <taxon>Sordariomycetes</taxon>
        <taxon>Lulworthiomycetidae</taxon>
        <taxon>Lulworthiales</taxon>
        <taxon>Lulworthiaceae</taxon>
        <taxon>Zalerion</taxon>
    </lineage>
</organism>